<name>A0A1J5T5J9_9ZZZZ</name>
<gene>
    <name evidence="2" type="ORF">GALL_103640</name>
</gene>
<dbReference type="AlphaFoldDB" id="A0A1J5T5J9"/>
<evidence type="ECO:0000313" key="2">
    <source>
        <dbReference type="EMBL" id="OIR07406.1"/>
    </source>
</evidence>
<feature type="region of interest" description="Disordered" evidence="1">
    <location>
        <begin position="98"/>
        <end position="118"/>
    </location>
</feature>
<comment type="caution">
    <text evidence="2">The sequence shown here is derived from an EMBL/GenBank/DDBJ whole genome shotgun (WGS) entry which is preliminary data.</text>
</comment>
<organism evidence="2">
    <name type="scientific">mine drainage metagenome</name>
    <dbReference type="NCBI Taxonomy" id="410659"/>
    <lineage>
        <taxon>unclassified sequences</taxon>
        <taxon>metagenomes</taxon>
        <taxon>ecological metagenomes</taxon>
    </lineage>
</organism>
<sequence length="439" mass="47107">MLSPGAPLAAPIPRTNLPERASLCIRSFPTLLRHVPRRVPMTIPIRRFGAALAASAALVLAFLAGRWSVSATSALGGSDRGGSPGAVRSAAARIPERRIDVRGGGQAGPGAPGSAEADRDALARLDLSPASEARERERMDLIARWAARDPVAALDYVRFDLRGDRRAQGLSLVFKTWARRDPRAAWGWVTRNMPGATPNLDEVIGEVGRSEPALAAELVAGWASMHPGTAQEVYLAAIRGMAYAGSFTEAAQVIEGAVIPGAGERDDLVTYLAGQWARYQPEQAAEWARQLPPGPARDQAMTSLSIAWADSDPSGAAKFAFSLPAGTSRERALEEVVSKWLTVDPAQARDWVINQGVHDDFDRAVAAIATQPQLIGSQPAVALQWAGDIVDDSVRFRCLNTVLSNLYARDPAAAADYIRSSRDLTPDQRAEFLRRFPSP</sequence>
<protein>
    <submittedName>
        <fullName evidence="2">Uncharacterized protein</fullName>
    </submittedName>
</protein>
<proteinExistence type="predicted"/>
<dbReference type="EMBL" id="MLJW01000037">
    <property type="protein sequence ID" value="OIR07406.1"/>
    <property type="molecule type" value="Genomic_DNA"/>
</dbReference>
<reference evidence="2" key="1">
    <citation type="submission" date="2016-10" db="EMBL/GenBank/DDBJ databases">
        <title>Sequence of Gallionella enrichment culture.</title>
        <authorList>
            <person name="Poehlein A."/>
            <person name="Muehling M."/>
            <person name="Daniel R."/>
        </authorList>
    </citation>
    <scope>NUCLEOTIDE SEQUENCE</scope>
</reference>
<accession>A0A1J5T5J9</accession>
<evidence type="ECO:0000256" key="1">
    <source>
        <dbReference type="SAM" id="MobiDB-lite"/>
    </source>
</evidence>
<feature type="compositionally biased region" description="Gly residues" evidence="1">
    <location>
        <begin position="102"/>
        <end position="111"/>
    </location>
</feature>